<dbReference type="STRING" id="762983.HMPREF9444_01029"/>
<evidence type="ECO:0000313" key="2">
    <source>
        <dbReference type="Proteomes" id="UP000018458"/>
    </source>
</evidence>
<dbReference type="EMBL" id="AEVO01000051">
    <property type="protein sequence ID" value="EFY07108.1"/>
    <property type="molecule type" value="Genomic_DNA"/>
</dbReference>
<keyword evidence="2" id="KW-1185">Reference proteome</keyword>
<gene>
    <name evidence="1" type="ORF">HMPREF9444_01029</name>
</gene>
<evidence type="ECO:0000313" key="1">
    <source>
        <dbReference type="EMBL" id="EFY07108.1"/>
    </source>
</evidence>
<dbReference type="AlphaFoldDB" id="E8LJZ2"/>
<protein>
    <submittedName>
        <fullName evidence="1">Uncharacterized protein</fullName>
    </submittedName>
</protein>
<comment type="caution">
    <text evidence="1">The sequence shown here is derived from an EMBL/GenBank/DDBJ whole genome shotgun (WGS) entry which is preliminary data.</text>
</comment>
<dbReference type="Proteomes" id="UP000018458">
    <property type="component" value="Unassembled WGS sequence"/>
</dbReference>
<dbReference type="HOGENOM" id="CLU_2720797_0_0_6"/>
<reference evidence="1 2" key="1">
    <citation type="submission" date="2011-01" db="EMBL/GenBank/DDBJ databases">
        <authorList>
            <person name="Weinstock G."/>
            <person name="Sodergren E."/>
            <person name="Clifton S."/>
            <person name="Fulton L."/>
            <person name="Fulton B."/>
            <person name="Courtney L."/>
            <person name="Fronick C."/>
            <person name="Harrison M."/>
            <person name="Strong C."/>
            <person name="Farmer C."/>
            <person name="Delahaunty K."/>
            <person name="Markovic C."/>
            <person name="Hall O."/>
            <person name="Minx P."/>
            <person name="Tomlinson C."/>
            <person name="Mitreva M."/>
            <person name="Hou S."/>
            <person name="Chen J."/>
            <person name="Wollam A."/>
            <person name="Pepin K.H."/>
            <person name="Johnson M."/>
            <person name="Bhonagiri V."/>
            <person name="Zhang X."/>
            <person name="Suruliraj S."/>
            <person name="Warren W."/>
            <person name="Chinwalla A."/>
            <person name="Mardis E.R."/>
            <person name="Wilson R.K."/>
        </authorList>
    </citation>
    <scope>NUCLEOTIDE SEQUENCE [LARGE SCALE GENOMIC DNA]</scope>
    <source>
        <strain evidence="2">DSM 22608 / JCM 16073 / KCTC 15190 / YIT 12066</strain>
    </source>
</reference>
<name>E8LJZ2_SUCHY</name>
<sequence>MKVPGRKIIISNEISETQPPIDAVMAQIAERKVKNTLKPGPLKKDRTKIIVGNEMTLLTKIALINALRIKGS</sequence>
<proteinExistence type="predicted"/>
<accession>E8LJZ2</accession>
<organism evidence="1 2">
    <name type="scientific">Succinatimonas hippei (strain DSM 22608 / JCM 16073 / KCTC 15190 / YIT 12066)</name>
    <dbReference type="NCBI Taxonomy" id="762983"/>
    <lineage>
        <taxon>Bacteria</taxon>
        <taxon>Pseudomonadati</taxon>
        <taxon>Pseudomonadota</taxon>
        <taxon>Gammaproteobacteria</taxon>
        <taxon>Aeromonadales</taxon>
        <taxon>Succinivibrionaceae</taxon>
        <taxon>Succinatimonas</taxon>
    </lineage>
</organism>